<dbReference type="OrthoDB" id="1747338at2759"/>
<comment type="caution">
    <text evidence="2">The sequence shown here is derived from an EMBL/GenBank/DDBJ whole genome shotgun (WGS) entry which is preliminary data.</text>
</comment>
<dbReference type="InterPro" id="IPR051150">
    <property type="entry name" value="SWT21/TCAB1_mRNA_Telomere"/>
</dbReference>
<reference evidence="2" key="1">
    <citation type="journal article" date="2021" name="bioRxiv">
        <title>Whole Genome Assembly and Annotation of Northern Wild Rice, Zizania palustris L., Supports a Whole Genome Duplication in the Zizania Genus.</title>
        <authorList>
            <person name="Haas M."/>
            <person name="Kono T."/>
            <person name="Macchietto M."/>
            <person name="Millas R."/>
            <person name="McGilp L."/>
            <person name="Shao M."/>
            <person name="Duquette J."/>
            <person name="Hirsch C.N."/>
            <person name="Kimball J."/>
        </authorList>
    </citation>
    <scope>NUCLEOTIDE SEQUENCE</scope>
    <source>
        <tissue evidence="2">Fresh leaf tissue</tissue>
    </source>
</reference>
<protein>
    <submittedName>
        <fullName evidence="2">Uncharacterized protein</fullName>
    </submittedName>
</protein>
<reference evidence="2" key="2">
    <citation type="submission" date="2021-02" db="EMBL/GenBank/DDBJ databases">
        <authorList>
            <person name="Kimball J.A."/>
            <person name="Haas M.W."/>
            <person name="Macchietto M."/>
            <person name="Kono T."/>
            <person name="Duquette J."/>
            <person name="Shao M."/>
        </authorList>
    </citation>
    <scope>NUCLEOTIDE SEQUENCE</scope>
    <source>
        <tissue evidence="2">Fresh leaf tissue</tissue>
    </source>
</reference>
<keyword evidence="3" id="KW-1185">Reference proteome</keyword>
<dbReference type="AlphaFoldDB" id="A0A8J6BTK7"/>
<organism evidence="2 3">
    <name type="scientific">Zizania palustris</name>
    <name type="common">Northern wild rice</name>
    <dbReference type="NCBI Taxonomy" id="103762"/>
    <lineage>
        <taxon>Eukaryota</taxon>
        <taxon>Viridiplantae</taxon>
        <taxon>Streptophyta</taxon>
        <taxon>Embryophyta</taxon>
        <taxon>Tracheophyta</taxon>
        <taxon>Spermatophyta</taxon>
        <taxon>Magnoliopsida</taxon>
        <taxon>Liliopsida</taxon>
        <taxon>Poales</taxon>
        <taxon>Poaceae</taxon>
        <taxon>BOP clade</taxon>
        <taxon>Oryzoideae</taxon>
        <taxon>Oryzeae</taxon>
        <taxon>Zizaniinae</taxon>
        <taxon>Zizania</taxon>
    </lineage>
</organism>
<evidence type="ECO:0000313" key="2">
    <source>
        <dbReference type="EMBL" id="KAG8095069.1"/>
    </source>
</evidence>
<feature type="region of interest" description="Disordered" evidence="1">
    <location>
        <begin position="1"/>
        <end position="20"/>
    </location>
</feature>
<proteinExistence type="predicted"/>
<dbReference type="PANTHER" id="PTHR13211:SF0">
    <property type="entry name" value="TELOMERASE CAJAL BODY PROTEIN 1"/>
    <property type="match status" value="1"/>
</dbReference>
<evidence type="ECO:0000256" key="1">
    <source>
        <dbReference type="SAM" id="MobiDB-lite"/>
    </source>
</evidence>
<dbReference type="Proteomes" id="UP000729402">
    <property type="component" value="Unassembled WGS sequence"/>
</dbReference>
<name>A0A8J6BTK7_ZIZPA</name>
<dbReference type="EMBL" id="JAAALK010000080">
    <property type="protein sequence ID" value="KAG8095069.1"/>
    <property type="molecule type" value="Genomic_DNA"/>
</dbReference>
<evidence type="ECO:0000313" key="3">
    <source>
        <dbReference type="Proteomes" id="UP000729402"/>
    </source>
</evidence>
<accession>A0A8J6BTK7</accession>
<sequence length="144" mass="15701">MKAPDGEGSGDGVSTHELGQEASLPAGQRLRVEADHLPEDAYSTAANWPSTLLRPLSVDSYGASIQVNKGDLYMTSAGTPTCLYLIWLPVYLQAPLLIIRYTYLWDATSGELRCTYRAYDAMDEITAALSVSFNSTGAKYVHFT</sequence>
<dbReference type="PANTHER" id="PTHR13211">
    <property type="entry name" value="TELOMERASE CAJAL BODY PROTEIN 1"/>
    <property type="match status" value="1"/>
</dbReference>
<gene>
    <name evidence="2" type="ORF">GUJ93_ZPchr0012g19927</name>
</gene>